<keyword evidence="3" id="KW-0067">ATP-binding</keyword>
<name>A0A1Y2I421_9FUNG</name>
<accession>A0A1Y2I421</accession>
<keyword evidence="2" id="KW-0547">Nucleotide-binding</keyword>
<dbReference type="AlphaFoldDB" id="A0A1Y2I421"/>
<evidence type="ECO:0000259" key="4">
    <source>
        <dbReference type="Pfam" id="PF13191"/>
    </source>
</evidence>
<gene>
    <name evidence="6" type="ORF">BCR44DRAFT_1423611</name>
</gene>
<dbReference type="PANTHER" id="PTHR12705">
    <property type="entry name" value="ORIGIN RECOGNITION COMPLEX SUBUNIT 5"/>
    <property type="match status" value="1"/>
</dbReference>
<dbReference type="InterPro" id="IPR041664">
    <property type="entry name" value="AAA_16"/>
</dbReference>
<dbReference type="Pfam" id="PF13191">
    <property type="entry name" value="AAA_16"/>
    <property type="match status" value="1"/>
</dbReference>
<dbReference type="OrthoDB" id="365981at2759"/>
<proteinExistence type="inferred from homology"/>
<dbReference type="EMBL" id="MCFL01000002">
    <property type="protein sequence ID" value="ORZ40691.1"/>
    <property type="molecule type" value="Genomic_DNA"/>
</dbReference>
<evidence type="ECO:0000313" key="7">
    <source>
        <dbReference type="Proteomes" id="UP000193411"/>
    </source>
</evidence>
<keyword evidence="7" id="KW-1185">Reference proteome</keyword>
<dbReference type="InterPro" id="IPR027417">
    <property type="entry name" value="P-loop_NTPase"/>
</dbReference>
<dbReference type="GO" id="GO:0005664">
    <property type="term" value="C:nuclear origin of replication recognition complex"/>
    <property type="evidence" value="ECO:0007669"/>
    <property type="project" value="TreeGrafter"/>
</dbReference>
<dbReference type="Gene3D" id="3.40.50.300">
    <property type="entry name" value="P-loop containing nucleotide triphosphate hydrolases"/>
    <property type="match status" value="1"/>
</dbReference>
<evidence type="ECO:0000256" key="2">
    <source>
        <dbReference type="ARBA" id="ARBA00022741"/>
    </source>
</evidence>
<dbReference type="Pfam" id="PF14630">
    <property type="entry name" value="ORC5_C"/>
    <property type="match status" value="1"/>
</dbReference>
<sequence length="468" mass="50906">MTSESPLSTPLSSVAAVFPHRSRQIATLDSLLTSSLQLRCPLPIFVHGAPATGKSTVLRSVVDAINQAWPHHAAYVSCRSAYSLKLVLSKIVRQWAPPPPANASNHAEPVQDPAKGVDNLCSFMQAVTDLVPAEDAQQRWMILDDAHFLLDTVPALVRSLTKTIELCQRNIVLVLASSRDWRSFSSLQPVLAVPFTPYSKAELVSSRTDSSGTSGYHCGLLRVIAEALVDSVRQYCTNLVELQSGMAQIMPKAQQLLDHGTVPPTELHRVFRHLSKEFGHFASTLYTGHTAPAPPPPKRRASSDASFPVLSSSTALVDHTTIDLPLASKYLLIAAYLASYNPVSLDRQFFAKAQDSSFKRANSPPRPRPLRVQPIHGRVTTTAWATHICPGSHAGYLSRNVNGEIENSVDVLHQVATLVALKYLTKVSATDGLDGFKCKCNVSLEVVTRLARSCGFDLGECLADPHQT</sequence>
<feature type="domain" description="Orc1-like AAA ATPase" evidence="4">
    <location>
        <begin position="18"/>
        <end position="174"/>
    </location>
</feature>
<dbReference type="GO" id="GO:0006270">
    <property type="term" value="P:DNA replication initiation"/>
    <property type="evidence" value="ECO:0007669"/>
    <property type="project" value="TreeGrafter"/>
</dbReference>
<dbReference type="SUPFAM" id="SSF52540">
    <property type="entry name" value="P-loop containing nucleoside triphosphate hydrolases"/>
    <property type="match status" value="1"/>
</dbReference>
<protein>
    <submittedName>
        <fullName evidence="6">Origin recognition complex subunit 5 C-terminus-domain-containing protein</fullName>
    </submittedName>
</protein>
<comment type="similarity">
    <text evidence="1">Belongs to the ORC5 family.</text>
</comment>
<evidence type="ECO:0000313" key="6">
    <source>
        <dbReference type="EMBL" id="ORZ40691.1"/>
    </source>
</evidence>
<dbReference type="PANTHER" id="PTHR12705:SF0">
    <property type="entry name" value="ORIGIN RECOGNITION COMPLEX SUBUNIT 5"/>
    <property type="match status" value="1"/>
</dbReference>
<comment type="caution">
    <text evidence="6">The sequence shown here is derived from an EMBL/GenBank/DDBJ whole genome shotgun (WGS) entry which is preliminary data.</text>
</comment>
<evidence type="ECO:0000256" key="1">
    <source>
        <dbReference type="ARBA" id="ARBA00006269"/>
    </source>
</evidence>
<dbReference type="GO" id="GO:0003688">
    <property type="term" value="F:DNA replication origin binding"/>
    <property type="evidence" value="ECO:0007669"/>
    <property type="project" value="TreeGrafter"/>
</dbReference>
<dbReference type="STRING" id="765915.A0A1Y2I421"/>
<feature type="domain" description="Origin recognition complex subunit 5 C-terminal" evidence="5">
    <location>
        <begin position="324"/>
        <end position="460"/>
    </location>
</feature>
<dbReference type="InterPro" id="IPR020796">
    <property type="entry name" value="ORC5"/>
</dbReference>
<organism evidence="6 7">
    <name type="scientific">Catenaria anguillulae PL171</name>
    <dbReference type="NCBI Taxonomy" id="765915"/>
    <lineage>
        <taxon>Eukaryota</taxon>
        <taxon>Fungi</taxon>
        <taxon>Fungi incertae sedis</taxon>
        <taxon>Blastocladiomycota</taxon>
        <taxon>Blastocladiomycetes</taxon>
        <taxon>Blastocladiales</taxon>
        <taxon>Catenariaceae</taxon>
        <taxon>Catenaria</taxon>
    </lineage>
</organism>
<dbReference type="InterPro" id="IPR047088">
    <property type="entry name" value="ORC5_C"/>
</dbReference>
<reference evidence="6 7" key="1">
    <citation type="submission" date="2016-07" db="EMBL/GenBank/DDBJ databases">
        <title>Pervasive Adenine N6-methylation of Active Genes in Fungi.</title>
        <authorList>
            <consortium name="DOE Joint Genome Institute"/>
            <person name="Mondo S.J."/>
            <person name="Dannebaum R.O."/>
            <person name="Kuo R.C."/>
            <person name="Labutti K."/>
            <person name="Haridas S."/>
            <person name="Kuo A."/>
            <person name="Salamov A."/>
            <person name="Ahrendt S.R."/>
            <person name="Lipzen A."/>
            <person name="Sullivan W."/>
            <person name="Andreopoulos W.B."/>
            <person name="Clum A."/>
            <person name="Lindquist E."/>
            <person name="Daum C."/>
            <person name="Ramamoorthy G.K."/>
            <person name="Gryganskyi A."/>
            <person name="Culley D."/>
            <person name="Magnuson J.K."/>
            <person name="James T.Y."/>
            <person name="O'Malley M.A."/>
            <person name="Stajich J.E."/>
            <person name="Spatafora J.W."/>
            <person name="Visel A."/>
            <person name="Grigoriev I.V."/>
        </authorList>
    </citation>
    <scope>NUCLEOTIDE SEQUENCE [LARGE SCALE GENOMIC DNA]</scope>
    <source>
        <strain evidence="6 7">PL171</strain>
    </source>
</reference>
<dbReference type="Proteomes" id="UP000193411">
    <property type="component" value="Unassembled WGS sequence"/>
</dbReference>
<evidence type="ECO:0000259" key="5">
    <source>
        <dbReference type="Pfam" id="PF14630"/>
    </source>
</evidence>
<evidence type="ECO:0000256" key="3">
    <source>
        <dbReference type="ARBA" id="ARBA00022840"/>
    </source>
</evidence>